<keyword evidence="2" id="KW-0732">Signal</keyword>
<dbReference type="AlphaFoldDB" id="A0A4R8PVQ5"/>
<proteinExistence type="predicted"/>
<keyword evidence="4" id="KW-1185">Reference proteome</keyword>
<dbReference type="Proteomes" id="UP000295083">
    <property type="component" value="Unassembled WGS sequence"/>
</dbReference>
<name>A0A4R8PVQ5_9PEZI</name>
<dbReference type="EMBL" id="QAPG01010709">
    <property type="protein sequence ID" value="TDZ13962.1"/>
    <property type="molecule type" value="Genomic_DNA"/>
</dbReference>
<reference evidence="3 4" key="1">
    <citation type="submission" date="2018-11" db="EMBL/GenBank/DDBJ databases">
        <title>Genome sequence and assembly of Colletotrichum spinosum.</title>
        <authorList>
            <person name="Gan P."/>
            <person name="Shirasu K."/>
        </authorList>
    </citation>
    <scope>NUCLEOTIDE SEQUENCE [LARGE SCALE GENOMIC DNA]</scope>
    <source>
        <strain evidence="3 4">CBS 515.97</strain>
    </source>
</reference>
<gene>
    <name evidence="3" type="ORF">C8035_v003051</name>
</gene>
<evidence type="ECO:0000313" key="4">
    <source>
        <dbReference type="Proteomes" id="UP000295083"/>
    </source>
</evidence>
<sequence length="90" mass="9564">MRSIHLWTLVSVLAPTFNVVTATPTPLNLGYCSDFNVAGCCAYFRAAGDCCSYPFSYGCFPGAATAANKTPAKAPKNTKPQKTTPKKNPT</sequence>
<feature type="signal peptide" evidence="2">
    <location>
        <begin position="1"/>
        <end position="22"/>
    </location>
</feature>
<evidence type="ECO:0000256" key="2">
    <source>
        <dbReference type="SAM" id="SignalP"/>
    </source>
</evidence>
<protein>
    <submittedName>
        <fullName evidence="3">Uncharacterized protein</fullName>
    </submittedName>
</protein>
<evidence type="ECO:0000256" key="1">
    <source>
        <dbReference type="SAM" id="MobiDB-lite"/>
    </source>
</evidence>
<feature type="chain" id="PRO_5020837595" evidence="2">
    <location>
        <begin position="23"/>
        <end position="90"/>
    </location>
</feature>
<feature type="region of interest" description="Disordered" evidence="1">
    <location>
        <begin position="67"/>
        <end position="90"/>
    </location>
</feature>
<comment type="caution">
    <text evidence="3">The sequence shown here is derived from an EMBL/GenBank/DDBJ whole genome shotgun (WGS) entry which is preliminary data.</text>
</comment>
<accession>A0A4R8PVQ5</accession>
<evidence type="ECO:0000313" key="3">
    <source>
        <dbReference type="EMBL" id="TDZ13962.1"/>
    </source>
</evidence>
<organism evidence="3 4">
    <name type="scientific">Colletotrichum spinosum</name>
    <dbReference type="NCBI Taxonomy" id="1347390"/>
    <lineage>
        <taxon>Eukaryota</taxon>
        <taxon>Fungi</taxon>
        <taxon>Dikarya</taxon>
        <taxon>Ascomycota</taxon>
        <taxon>Pezizomycotina</taxon>
        <taxon>Sordariomycetes</taxon>
        <taxon>Hypocreomycetidae</taxon>
        <taxon>Glomerellales</taxon>
        <taxon>Glomerellaceae</taxon>
        <taxon>Colletotrichum</taxon>
        <taxon>Colletotrichum orbiculare species complex</taxon>
    </lineage>
</organism>